<proteinExistence type="predicted"/>
<accession>A0AAV8TPZ9</accession>
<dbReference type="GO" id="GO:1990052">
    <property type="term" value="P:ER to chloroplast lipid transport"/>
    <property type="evidence" value="ECO:0007669"/>
    <property type="project" value="InterPro"/>
</dbReference>
<dbReference type="PANTHER" id="PTHR34954">
    <property type="entry name" value="EXPRESSED PROTEIN"/>
    <property type="match status" value="1"/>
</dbReference>
<dbReference type="InterPro" id="IPR044160">
    <property type="entry name" value="TGD4-like"/>
</dbReference>
<sequence length="466" mass="51983">MKKLRWVMDGESWELDTSTPRTLEGEARAVPGEPLPLGISRGTKLSRPRQLDFFQRFMAVPFLVSFSSPSHGFSLQRVLTLPSTSNWFATFLGQFNLQKFVSSLKHDEDSQSSSALHRMGRHLLDKSLYALGFCSELLLTPDDTLLFSLDTYGHSRKSRKKAVFHHKFPCHNFTAEAAWPALFVDDLGNYWDVPVSFAMDLASVGVSESGFSYHLCMQHNEGLPKPFEADQSSQVPAALLPGTSMKGAFSFKKDVEFWRSKAQKLKMVQPFDMFLSNPHISASGIIGAALRACIGENSTRLQVEDDTQGSKGLFLHAPVVKSSLLADLFASATFTAQYGNFQRLFLDLTRFHARLDFPSGSKCLLGAHQLALDLLNSQQPNLGAVNAICPNVTISLQQQIAGPFSFRVDSGVALDWKNKDWNVEVDVKEPVFAVEYALHVLGSAKAIAWYSPKHQEFMVELRFYET</sequence>
<dbReference type="Proteomes" id="UP001159364">
    <property type="component" value="Linkage Group LG04"/>
</dbReference>
<evidence type="ECO:0000313" key="2">
    <source>
        <dbReference type="Proteomes" id="UP001159364"/>
    </source>
</evidence>
<dbReference type="GO" id="GO:0009941">
    <property type="term" value="C:chloroplast envelope"/>
    <property type="evidence" value="ECO:0007669"/>
    <property type="project" value="TreeGrafter"/>
</dbReference>
<gene>
    <name evidence="1" type="ORF">K2173_021159</name>
</gene>
<dbReference type="AlphaFoldDB" id="A0AAV8TPZ9"/>
<dbReference type="EMBL" id="JAIWQS010000004">
    <property type="protein sequence ID" value="KAJ8768219.1"/>
    <property type="molecule type" value="Genomic_DNA"/>
</dbReference>
<evidence type="ECO:0000313" key="1">
    <source>
        <dbReference type="EMBL" id="KAJ8768219.1"/>
    </source>
</evidence>
<protein>
    <recommendedName>
        <fullName evidence="3">Protein TRIGALACTOSYLDIACYLGLYCEROL 4, chloroplastic</fullName>
    </recommendedName>
</protein>
<organism evidence="1 2">
    <name type="scientific">Erythroxylum novogranatense</name>
    <dbReference type="NCBI Taxonomy" id="1862640"/>
    <lineage>
        <taxon>Eukaryota</taxon>
        <taxon>Viridiplantae</taxon>
        <taxon>Streptophyta</taxon>
        <taxon>Embryophyta</taxon>
        <taxon>Tracheophyta</taxon>
        <taxon>Spermatophyta</taxon>
        <taxon>Magnoliopsida</taxon>
        <taxon>eudicotyledons</taxon>
        <taxon>Gunneridae</taxon>
        <taxon>Pentapetalae</taxon>
        <taxon>rosids</taxon>
        <taxon>fabids</taxon>
        <taxon>Malpighiales</taxon>
        <taxon>Erythroxylaceae</taxon>
        <taxon>Erythroxylum</taxon>
    </lineage>
</organism>
<reference evidence="1 2" key="1">
    <citation type="submission" date="2021-09" db="EMBL/GenBank/DDBJ databases">
        <title>Genomic insights and catalytic innovation underlie evolution of tropane alkaloids biosynthesis.</title>
        <authorList>
            <person name="Wang Y.-J."/>
            <person name="Tian T."/>
            <person name="Huang J.-P."/>
            <person name="Huang S.-X."/>
        </authorList>
    </citation>
    <scope>NUCLEOTIDE SEQUENCE [LARGE SCALE GENOMIC DNA]</scope>
    <source>
        <strain evidence="1">KIB-2018</strain>
        <tissue evidence="1">Leaf</tissue>
    </source>
</reference>
<dbReference type="PANTHER" id="PTHR34954:SF4">
    <property type="entry name" value="PROTEIN TRIGALACTOSYLDIACYLGLYCEROL 4, CHLOROPLASTIC"/>
    <property type="match status" value="1"/>
</dbReference>
<evidence type="ECO:0008006" key="3">
    <source>
        <dbReference type="Google" id="ProtNLM"/>
    </source>
</evidence>
<dbReference type="GO" id="GO:0070300">
    <property type="term" value="F:phosphatidic acid binding"/>
    <property type="evidence" value="ECO:0007669"/>
    <property type="project" value="InterPro"/>
</dbReference>
<name>A0AAV8TPZ9_9ROSI</name>
<dbReference type="GO" id="GO:0034196">
    <property type="term" value="P:acylglycerol transport"/>
    <property type="evidence" value="ECO:0007669"/>
    <property type="project" value="InterPro"/>
</dbReference>
<keyword evidence="2" id="KW-1185">Reference proteome</keyword>
<comment type="caution">
    <text evidence="1">The sequence shown here is derived from an EMBL/GenBank/DDBJ whole genome shotgun (WGS) entry which is preliminary data.</text>
</comment>